<keyword evidence="4" id="KW-0004">4Fe-4S</keyword>
<dbReference type="GO" id="GO:0005506">
    <property type="term" value="F:iron ion binding"/>
    <property type="evidence" value="ECO:0007669"/>
    <property type="project" value="InterPro"/>
</dbReference>
<evidence type="ECO:0000256" key="4">
    <source>
        <dbReference type="ARBA" id="ARBA00022485"/>
    </source>
</evidence>
<feature type="domain" description="4Fe-4S ferredoxin-type" evidence="16">
    <location>
        <begin position="140"/>
        <end position="170"/>
    </location>
</feature>
<evidence type="ECO:0000259" key="17">
    <source>
        <dbReference type="PROSITE" id="PS51839"/>
    </source>
</evidence>
<dbReference type="HOGENOM" id="CLU_018240_2_1_9"/>
<dbReference type="GO" id="GO:0008901">
    <property type="term" value="F:ferredoxin hydrogenase activity"/>
    <property type="evidence" value="ECO:0007669"/>
    <property type="project" value="InterPro"/>
</dbReference>
<dbReference type="GO" id="GO:0016020">
    <property type="term" value="C:membrane"/>
    <property type="evidence" value="ECO:0007669"/>
    <property type="project" value="UniProtKB-SubCell"/>
</dbReference>
<keyword evidence="12" id="KW-0472">Membrane</keyword>
<dbReference type="PROSITE" id="PS51379">
    <property type="entry name" value="4FE4S_FER_2"/>
    <property type="match status" value="2"/>
</dbReference>
<dbReference type="SUPFAM" id="SSF53920">
    <property type="entry name" value="Fe-only hydrogenase"/>
    <property type="match status" value="1"/>
</dbReference>
<evidence type="ECO:0000256" key="2">
    <source>
        <dbReference type="ARBA" id="ARBA00004370"/>
    </source>
</evidence>
<dbReference type="InterPro" id="IPR049830">
    <property type="entry name" value="HndD"/>
</dbReference>
<keyword evidence="19" id="KW-1185">Reference proteome</keyword>
<keyword evidence="5" id="KW-0001">2Fe-2S</keyword>
<dbReference type="Pfam" id="PF13510">
    <property type="entry name" value="Fer2_4"/>
    <property type="match status" value="1"/>
</dbReference>
<dbReference type="Gene3D" id="3.30.70.20">
    <property type="match status" value="1"/>
</dbReference>
<dbReference type="InterPro" id="IPR001041">
    <property type="entry name" value="2Fe-2S_ferredoxin-type"/>
</dbReference>
<evidence type="ECO:0000259" key="16">
    <source>
        <dbReference type="PROSITE" id="PS51379"/>
    </source>
</evidence>
<evidence type="ECO:0000313" key="18">
    <source>
        <dbReference type="EMBL" id="ACA59846.1"/>
    </source>
</evidence>
<keyword evidence="10" id="KW-0411">Iron-sulfur</keyword>
<dbReference type="InterPro" id="IPR017896">
    <property type="entry name" value="4Fe4S_Fe-S-bd"/>
</dbReference>
<organism evidence="18 19">
    <name type="scientific">Desulforudis audaxviator (strain MP104C)</name>
    <dbReference type="NCBI Taxonomy" id="477974"/>
    <lineage>
        <taxon>Bacteria</taxon>
        <taxon>Bacillati</taxon>
        <taxon>Bacillota</taxon>
        <taxon>Clostridia</taxon>
        <taxon>Thermoanaerobacterales</taxon>
        <taxon>Candidatus Desulforudaceae</taxon>
        <taxon>Candidatus Desulforudis</taxon>
    </lineage>
</organism>
<comment type="cofactor">
    <cofactor evidence="1">
        <name>[4Fe-4S] cluster</name>
        <dbReference type="ChEBI" id="CHEBI:49883"/>
    </cofactor>
</comment>
<keyword evidence="6" id="KW-0479">Metal-binding</keyword>
<reference evidence="18 19" key="2">
    <citation type="journal article" date="2008" name="Science">
        <title>Environmental genomics reveals a single-species ecosystem deep within Earth.</title>
        <authorList>
            <person name="Chivian D."/>
            <person name="Brodie E.L."/>
            <person name="Alm E.J."/>
            <person name="Culley D.E."/>
            <person name="Dehal P.S."/>
            <person name="Desantis T.Z."/>
            <person name="Gihring T.M."/>
            <person name="Lapidus A."/>
            <person name="Lin L.H."/>
            <person name="Lowry S.R."/>
            <person name="Moser D.P."/>
            <person name="Richardson P.M."/>
            <person name="Southam G."/>
            <person name="Wanger G."/>
            <person name="Pratt L.M."/>
            <person name="Andersen G.L."/>
            <person name="Hazen T.C."/>
            <person name="Brockman F.J."/>
            <person name="Arkin A.P."/>
            <person name="Onstott T.C."/>
        </authorList>
    </citation>
    <scope>NUCLEOTIDE SEQUENCE [LARGE SCALE GENOMIC DNA]</scope>
    <source>
        <strain evidence="18 19">MP104C</strain>
    </source>
</reference>
<dbReference type="EMBL" id="CP000860">
    <property type="protein sequence ID" value="ACA59846.1"/>
    <property type="molecule type" value="Genomic_DNA"/>
</dbReference>
<dbReference type="KEGG" id="dau:Daud_1337"/>
<dbReference type="PROSITE" id="PS51839">
    <property type="entry name" value="4FE4S_HC3"/>
    <property type="match status" value="1"/>
</dbReference>
<evidence type="ECO:0000256" key="14">
    <source>
        <dbReference type="SAM" id="MobiDB-lite"/>
    </source>
</evidence>
<dbReference type="Gene3D" id="3.40.50.1780">
    <property type="match status" value="1"/>
</dbReference>
<gene>
    <name evidence="18" type="ordered locus">Daud_1337</name>
</gene>
<evidence type="ECO:0000313" key="19">
    <source>
        <dbReference type="Proteomes" id="UP000008544"/>
    </source>
</evidence>
<comment type="similarity">
    <text evidence="3">Belongs to the complex I 75 kDa subunit family.</text>
</comment>
<feature type="domain" description="4Fe-4S ferredoxin-type" evidence="16">
    <location>
        <begin position="183"/>
        <end position="212"/>
    </location>
</feature>
<feature type="domain" description="2Fe-2S ferredoxin-type" evidence="15">
    <location>
        <begin position="1"/>
        <end position="80"/>
    </location>
</feature>
<dbReference type="InterPro" id="IPR013352">
    <property type="entry name" value="Fe_hydrogenase_subset"/>
</dbReference>
<dbReference type="PANTHER" id="PTHR11615">
    <property type="entry name" value="NITRATE, FORMATE, IRON DEHYDROGENASE"/>
    <property type="match status" value="1"/>
</dbReference>
<keyword evidence="8" id="KW-1278">Translocase</keyword>
<dbReference type="InterPro" id="IPR036991">
    <property type="entry name" value="Fe_hydrogenase_ssu_sf"/>
</dbReference>
<dbReference type="InterPro" id="IPR036010">
    <property type="entry name" value="2Fe-2S_ferredoxin-like_sf"/>
</dbReference>
<dbReference type="FunFam" id="3.10.20.740:FF:000004">
    <property type="entry name" value="NADH-quinone oxidoreductase"/>
    <property type="match status" value="1"/>
</dbReference>
<dbReference type="InterPro" id="IPR004108">
    <property type="entry name" value="Fe_hydrogenase_lsu_C"/>
</dbReference>
<evidence type="ECO:0000256" key="3">
    <source>
        <dbReference type="ARBA" id="ARBA00005404"/>
    </source>
</evidence>
<feature type="region of interest" description="Disordered" evidence="14">
    <location>
        <begin position="571"/>
        <end position="590"/>
    </location>
</feature>
<dbReference type="RefSeq" id="WP_012302431.1">
    <property type="nucleotide sequence ID" value="NC_010424.1"/>
</dbReference>
<dbReference type="Gene3D" id="3.40.950.10">
    <property type="entry name" value="Fe-only Hydrogenase (Larger Subunit), Chain L, domain 3"/>
    <property type="match status" value="1"/>
</dbReference>
<dbReference type="Proteomes" id="UP000008544">
    <property type="component" value="Chromosome"/>
</dbReference>
<keyword evidence="11" id="KW-0520">NAD</keyword>
<dbReference type="Gene3D" id="4.10.260.20">
    <property type="entry name" value="Iron hydrogenase, small subunit"/>
    <property type="match status" value="1"/>
</dbReference>
<dbReference type="Pfam" id="PF10588">
    <property type="entry name" value="NADH-G_4Fe-4S_3"/>
    <property type="match status" value="1"/>
</dbReference>
<dbReference type="GO" id="GO:0051537">
    <property type="term" value="F:2 iron, 2 sulfur cluster binding"/>
    <property type="evidence" value="ECO:0007669"/>
    <property type="project" value="UniProtKB-KW"/>
</dbReference>
<dbReference type="NCBIfam" id="NF040763">
    <property type="entry name" value="FeFe_hydrog_A6"/>
    <property type="match status" value="1"/>
</dbReference>
<dbReference type="SMART" id="SM00929">
    <property type="entry name" value="NADH-G_4Fe-4S_3"/>
    <property type="match status" value="1"/>
</dbReference>
<dbReference type="InterPro" id="IPR050340">
    <property type="entry name" value="Cytosolic_Fe-S_CAF"/>
</dbReference>
<comment type="subcellular location">
    <subcellularLocation>
        <location evidence="2">Membrane</location>
    </subcellularLocation>
</comment>
<dbReference type="OrthoDB" id="9805142at2"/>
<keyword evidence="9" id="KW-0408">Iron</keyword>
<proteinExistence type="inferred from homology"/>
<evidence type="ECO:0000256" key="8">
    <source>
        <dbReference type="ARBA" id="ARBA00022967"/>
    </source>
</evidence>
<dbReference type="CDD" id="cd00207">
    <property type="entry name" value="fer2"/>
    <property type="match status" value="1"/>
</dbReference>
<evidence type="ECO:0000256" key="7">
    <source>
        <dbReference type="ARBA" id="ARBA00022737"/>
    </source>
</evidence>
<keyword evidence="7" id="KW-0677">Repeat</keyword>
<dbReference type="InterPro" id="IPR017900">
    <property type="entry name" value="4Fe4S_Fe_S_CS"/>
</dbReference>
<dbReference type="SMART" id="SM00902">
    <property type="entry name" value="Fe_hyd_SSU"/>
    <property type="match status" value="1"/>
</dbReference>
<dbReference type="PROSITE" id="PS00198">
    <property type="entry name" value="4FE4S_FER_1"/>
    <property type="match status" value="1"/>
</dbReference>
<sequence>MAVTLTIDGRPVTVEPGTTVLDAARQLGIAIPTLCYLKQLNHRAGACRMCIVEVEGARTYLASCTLPATEGMVVRTGTPGVREARRMILELMLSDHPNECLLCIRSGSCELQAAANLMGLREIRFQRMSRTLYKKDDSSPAIIREPQKCIYCRRCVTVCAEVQTVHAIGPQLRGFATVIAPPYNLPLGDSVCVHCGQCALVCPVGAIYERDDTGAVWAALADPAKHVVVQTAPATRVTLGEAFGLPPGTPVTGKMVAALRRLGFDRVFDTDFTADLTIVEEGNELIHRLTKGGPLPMITSCSPGWIKFIEHFYPEFLPHLSTAKSPQQMFGALAKTYYAEQAGIDPKDMVVVSIMPCTAKKFEAGRPEMNASGYRDVDMVLTTRELVRMLHEACIDLNNMPDEEYDRPMGLSTGAGAIFGATGGVMEAALRTAYELLTGKPLPGIDIEVVRGLDGVRQAAIDLEGNPVRVMVAHGLGHARMLMEKLKAGELKDCHFIEVMACPGGCIGGGGQPICANPDVRQRRAAGIYRLDKGMKLRKSHENPAIIELYERFLGEPLGEKSHKLLHTSYTPRSAHPELARASSPAPQVR</sequence>
<dbReference type="STRING" id="477974.Daud_1337"/>
<evidence type="ECO:0000256" key="13">
    <source>
        <dbReference type="ARBA" id="ARBA00034078"/>
    </source>
</evidence>
<accession>B1I4J8</accession>
<dbReference type="AlphaFoldDB" id="B1I4J8"/>
<dbReference type="NCBIfam" id="TIGR02512">
    <property type="entry name" value="FeFe_hydrog_A"/>
    <property type="match status" value="1"/>
</dbReference>
<dbReference type="InterPro" id="IPR019574">
    <property type="entry name" value="NADH_UbQ_OxRdtase_Gsu_4Fe4S-bd"/>
</dbReference>
<comment type="cofactor">
    <cofactor evidence="13">
        <name>[2Fe-2S] cluster</name>
        <dbReference type="ChEBI" id="CHEBI:190135"/>
    </cofactor>
</comment>
<dbReference type="eggNOG" id="COG4624">
    <property type="taxonomic scope" value="Bacteria"/>
</dbReference>
<dbReference type="Pfam" id="PF02256">
    <property type="entry name" value="Fe_hyd_SSU"/>
    <property type="match status" value="1"/>
</dbReference>
<dbReference type="Pfam" id="PF02906">
    <property type="entry name" value="Fe_hyd_lg_C"/>
    <property type="match status" value="1"/>
</dbReference>
<name>B1I4J8_DESAP</name>
<feature type="domain" description="4Fe-4S His(Cys)3-ligated-type" evidence="17">
    <location>
        <begin position="80"/>
        <end position="119"/>
    </location>
</feature>
<evidence type="ECO:0000256" key="1">
    <source>
        <dbReference type="ARBA" id="ARBA00001966"/>
    </source>
</evidence>
<dbReference type="SUPFAM" id="SSF54292">
    <property type="entry name" value="2Fe-2S ferredoxin-like"/>
    <property type="match status" value="1"/>
</dbReference>
<protein>
    <submittedName>
        <fullName evidence="18">Hydrogenase, Fe-only</fullName>
    </submittedName>
</protein>
<reference evidence="19" key="1">
    <citation type="submission" date="2007-10" db="EMBL/GenBank/DDBJ databases">
        <title>Complete sequence of chromosome of Desulforudis audaxviator MP104C.</title>
        <authorList>
            <person name="Copeland A."/>
            <person name="Lucas S."/>
            <person name="Lapidus A."/>
            <person name="Barry K."/>
            <person name="Glavina del Rio T."/>
            <person name="Dalin E."/>
            <person name="Tice H."/>
            <person name="Bruce D."/>
            <person name="Pitluck S."/>
            <person name="Lowry S.R."/>
            <person name="Larimer F."/>
            <person name="Land M.L."/>
            <person name="Hauser L."/>
            <person name="Kyrpides N."/>
            <person name="Ivanova N.N."/>
            <person name="Richardson P."/>
        </authorList>
    </citation>
    <scope>NUCLEOTIDE SEQUENCE [LARGE SCALE GENOMIC DNA]</scope>
    <source>
        <strain evidence="19">MP104C</strain>
    </source>
</reference>
<evidence type="ECO:0000256" key="9">
    <source>
        <dbReference type="ARBA" id="ARBA00023004"/>
    </source>
</evidence>
<dbReference type="InterPro" id="IPR009016">
    <property type="entry name" value="Fe_hydrogenase"/>
</dbReference>
<dbReference type="GO" id="GO:0051539">
    <property type="term" value="F:4 iron, 4 sulfur cluster binding"/>
    <property type="evidence" value="ECO:0007669"/>
    <property type="project" value="UniProtKB-KW"/>
</dbReference>
<dbReference type="Gene3D" id="3.10.20.740">
    <property type="match status" value="1"/>
</dbReference>
<evidence type="ECO:0000256" key="5">
    <source>
        <dbReference type="ARBA" id="ARBA00022714"/>
    </source>
</evidence>
<evidence type="ECO:0000256" key="10">
    <source>
        <dbReference type="ARBA" id="ARBA00023014"/>
    </source>
</evidence>
<dbReference type="SUPFAM" id="SSF54862">
    <property type="entry name" value="4Fe-4S ferredoxins"/>
    <property type="match status" value="1"/>
</dbReference>
<evidence type="ECO:0000256" key="6">
    <source>
        <dbReference type="ARBA" id="ARBA00022723"/>
    </source>
</evidence>
<dbReference type="Pfam" id="PF00037">
    <property type="entry name" value="Fer4"/>
    <property type="match status" value="1"/>
</dbReference>
<dbReference type="PROSITE" id="PS51085">
    <property type="entry name" value="2FE2S_FER_2"/>
    <property type="match status" value="1"/>
</dbReference>
<evidence type="ECO:0000256" key="12">
    <source>
        <dbReference type="ARBA" id="ARBA00023136"/>
    </source>
</evidence>
<dbReference type="eggNOG" id="COG3383">
    <property type="taxonomic scope" value="Bacteria"/>
</dbReference>
<evidence type="ECO:0000259" key="15">
    <source>
        <dbReference type="PROSITE" id="PS51085"/>
    </source>
</evidence>
<evidence type="ECO:0000256" key="11">
    <source>
        <dbReference type="ARBA" id="ARBA00023027"/>
    </source>
</evidence>
<dbReference type="InterPro" id="IPR003149">
    <property type="entry name" value="Fe_hydrogenase_ssu"/>
</dbReference>
<dbReference type="FunFam" id="3.30.70.20:FF:000035">
    <property type="entry name" value="Iron hydrogenase 1"/>
    <property type="match status" value="1"/>
</dbReference>